<evidence type="ECO:0000313" key="7">
    <source>
        <dbReference type="EMBL" id="TFZ83285.1"/>
    </source>
</evidence>
<protein>
    <recommendedName>
        <fullName evidence="3 5">Flagellar hook-basal body complex protein FliE</fullName>
    </recommendedName>
</protein>
<evidence type="ECO:0000256" key="6">
    <source>
        <dbReference type="SAM" id="MobiDB-lite"/>
    </source>
</evidence>
<keyword evidence="7" id="KW-0282">Flagellum</keyword>
<dbReference type="HAMAP" id="MF_00724">
    <property type="entry name" value="FliE"/>
    <property type="match status" value="1"/>
</dbReference>
<dbReference type="Proteomes" id="UP000297890">
    <property type="component" value="Unassembled WGS sequence"/>
</dbReference>
<dbReference type="Pfam" id="PF02049">
    <property type="entry name" value="FliE"/>
    <property type="match status" value="1"/>
</dbReference>
<dbReference type="GO" id="GO:0071973">
    <property type="term" value="P:bacterial-type flagellum-dependent cell motility"/>
    <property type="evidence" value="ECO:0007669"/>
    <property type="project" value="InterPro"/>
</dbReference>
<name>A0A4Z0FBF0_9GAMM</name>
<dbReference type="GO" id="GO:0005198">
    <property type="term" value="F:structural molecule activity"/>
    <property type="evidence" value="ECO:0007669"/>
    <property type="project" value="UniProtKB-UniRule"/>
</dbReference>
<feature type="region of interest" description="Disordered" evidence="6">
    <location>
        <begin position="1"/>
        <end position="34"/>
    </location>
</feature>
<comment type="caution">
    <text evidence="7">The sequence shown here is derived from an EMBL/GenBank/DDBJ whole genome shotgun (WGS) entry which is preliminary data.</text>
</comment>
<accession>A0A4Z0FBF0</accession>
<dbReference type="PANTHER" id="PTHR34653">
    <property type="match status" value="1"/>
</dbReference>
<dbReference type="GO" id="GO:0003774">
    <property type="term" value="F:cytoskeletal motor activity"/>
    <property type="evidence" value="ECO:0007669"/>
    <property type="project" value="InterPro"/>
</dbReference>
<evidence type="ECO:0000256" key="1">
    <source>
        <dbReference type="ARBA" id="ARBA00004117"/>
    </source>
</evidence>
<sequence>MQDIGGISAVGVDALQQGGQSRSRPSHAETGSDESFAALLKQGIDNVNAQQQQAAALASGFEAGQDGVDLAEVMIASQKAGLAFRALTQIRNQVVSAYQDVMRMTI</sequence>
<comment type="similarity">
    <text evidence="2 5">Belongs to the FliE family.</text>
</comment>
<keyword evidence="4 5" id="KW-0975">Bacterial flagellum</keyword>
<evidence type="ECO:0000256" key="4">
    <source>
        <dbReference type="ARBA" id="ARBA00023143"/>
    </source>
</evidence>
<keyword evidence="7" id="KW-0966">Cell projection</keyword>
<keyword evidence="7" id="KW-0969">Cilium</keyword>
<evidence type="ECO:0000256" key="3">
    <source>
        <dbReference type="ARBA" id="ARBA00018024"/>
    </source>
</evidence>
<dbReference type="NCBIfam" id="TIGR00205">
    <property type="entry name" value="fliE"/>
    <property type="match status" value="1"/>
</dbReference>
<evidence type="ECO:0000256" key="5">
    <source>
        <dbReference type="HAMAP-Rule" id="MF_00724"/>
    </source>
</evidence>
<dbReference type="RefSeq" id="WP_135281165.1">
    <property type="nucleotide sequence ID" value="NZ_SRIO01000004.1"/>
</dbReference>
<evidence type="ECO:0000256" key="2">
    <source>
        <dbReference type="ARBA" id="ARBA00009272"/>
    </source>
</evidence>
<proteinExistence type="inferred from homology"/>
<comment type="subcellular location">
    <subcellularLocation>
        <location evidence="1 5">Bacterial flagellum basal body</location>
    </subcellularLocation>
</comment>
<dbReference type="OrthoDB" id="8909229at2"/>
<organism evidence="7 8">
    <name type="scientific">Candidatus Macondimonas diazotrophica</name>
    <dbReference type="NCBI Taxonomy" id="2305248"/>
    <lineage>
        <taxon>Bacteria</taxon>
        <taxon>Pseudomonadati</taxon>
        <taxon>Pseudomonadota</taxon>
        <taxon>Gammaproteobacteria</taxon>
        <taxon>Chromatiales</taxon>
        <taxon>Ectothiorhodospiraceae</taxon>
        <taxon>Candidatus Macondimonas</taxon>
    </lineage>
</organism>
<gene>
    <name evidence="5 7" type="primary">fliE</name>
    <name evidence="7" type="ORF">E4680_04335</name>
</gene>
<dbReference type="InterPro" id="IPR001624">
    <property type="entry name" value="FliE"/>
</dbReference>
<dbReference type="PANTHER" id="PTHR34653:SF1">
    <property type="entry name" value="FLAGELLAR HOOK-BASAL BODY COMPLEX PROTEIN FLIE"/>
    <property type="match status" value="1"/>
</dbReference>
<dbReference type="PRINTS" id="PR01006">
    <property type="entry name" value="FLGHOOKFLIE"/>
</dbReference>
<dbReference type="EMBL" id="SRIO01000004">
    <property type="protein sequence ID" value="TFZ83285.1"/>
    <property type="molecule type" value="Genomic_DNA"/>
</dbReference>
<reference evidence="7 8" key="1">
    <citation type="journal article" date="2019" name="ISME J.">
        <title>Candidatus Macondimonas diazotrophica, a novel gammaproteobacterial genus dominating crude-oil-contaminated coastal sediments.</title>
        <authorList>
            <person name="Karthikeyan S."/>
            <person name="Konstantinidis K."/>
        </authorList>
    </citation>
    <scope>NUCLEOTIDE SEQUENCE [LARGE SCALE GENOMIC DNA]</scope>
    <source>
        <strain evidence="7 8">KTK01</strain>
    </source>
</reference>
<keyword evidence="8" id="KW-1185">Reference proteome</keyword>
<evidence type="ECO:0000313" key="8">
    <source>
        <dbReference type="Proteomes" id="UP000297890"/>
    </source>
</evidence>
<dbReference type="GO" id="GO:0009425">
    <property type="term" value="C:bacterial-type flagellum basal body"/>
    <property type="evidence" value="ECO:0007669"/>
    <property type="project" value="UniProtKB-SubCell"/>
</dbReference>
<dbReference type="AlphaFoldDB" id="A0A4Z0FBF0"/>